<dbReference type="EMBL" id="VSWC01000144">
    <property type="protein sequence ID" value="KAA1078414.1"/>
    <property type="molecule type" value="Genomic_DNA"/>
</dbReference>
<name>A0A5B0MQT5_PUCGR</name>
<proteinExistence type="predicted"/>
<dbReference type="AlphaFoldDB" id="A0A5B0MQT5"/>
<feature type="region of interest" description="Disordered" evidence="1">
    <location>
        <begin position="250"/>
        <end position="272"/>
    </location>
</feature>
<protein>
    <submittedName>
        <fullName evidence="2">Uncharacterized protein</fullName>
    </submittedName>
</protein>
<sequence>MLGFPDCNPVDLPFVYCVDGSSLMMDIAAHNLFRTVYDCRECRSELTRSQLSEEAILALKLVRPSSQASHIRDLALIWGTQDTTAISAMMRGSDQTSCHEARMWTMTKSADLHRRANSDYLPMTTLKTRPGMEIVLSSWLQRRAYIASDNGEPGSSALVIDPKNTHHIHDPRRSTPVLILTLTNFAWTSSAQLTRQTNNCSWTPTFTMTYDKTEVINNIGVSMGPRGGPHGTARSGRPPQANWAIAPVQQSLMQRSPEGSSGEVLAPGRRAT</sequence>
<gene>
    <name evidence="2" type="ORF">PGT21_034845</name>
</gene>
<dbReference type="Proteomes" id="UP000324748">
    <property type="component" value="Unassembled WGS sequence"/>
</dbReference>
<reference evidence="2 3" key="1">
    <citation type="submission" date="2019-05" db="EMBL/GenBank/DDBJ databases">
        <title>Emergence of the Ug99 lineage of the wheat stem rust pathogen through somatic hybridization.</title>
        <authorList>
            <person name="Li F."/>
            <person name="Upadhyaya N.M."/>
            <person name="Sperschneider J."/>
            <person name="Matny O."/>
            <person name="Nguyen-Phuc H."/>
            <person name="Mago R."/>
            <person name="Raley C."/>
            <person name="Miller M.E."/>
            <person name="Silverstein K.A.T."/>
            <person name="Henningsen E."/>
            <person name="Hirsch C.D."/>
            <person name="Visser B."/>
            <person name="Pretorius Z.A."/>
            <person name="Steffenson B.J."/>
            <person name="Schwessinger B."/>
            <person name="Dodds P.N."/>
            <person name="Figueroa M."/>
        </authorList>
    </citation>
    <scope>NUCLEOTIDE SEQUENCE [LARGE SCALE GENOMIC DNA]</scope>
    <source>
        <strain evidence="2">21-0</strain>
    </source>
</reference>
<keyword evidence="3" id="KW-1185">Reference proteome</keyword>
<accession>A0A5B0MQT5</accession>
<comment type="caution">
    <text evidence="2">The sequence shown here is derived from an EMBL/GenBank/DDBJ whole genome shotgun (WGS) entry which is preliminary data.</text>
</comment>
<evidence type="ECO:0000313" key="3">
    <source>
        <dbReference type="Proteomes" id="UP000324748"/>
    </source>
</evidence>
<organism evidence="2 3">
    <name type="scientific">Puccinia graminis f. sp. tritici</name>
    <dbReference type="NCBI Taxonomy" id="56615"/>
    <lineage>
        <taxon>Eukaryota</taxon>
        <taxon>Fungi</taxon>
        <taxon>Dikarya</taxon>
        <taxon>Basidiomycota</taxon>
        <taxon>Pucciniomycotina</taxon>
        <taxon>Pucciniomycetes</taxon>
        <taxon>Pucciniales</taxon>
        <taxon>Pucciniaceae</taxon>
        <taxon>Puccinia</taxon>
    </lineage>
</organism>
<evidence type="ECO:0000313" key="2">
    <source>
        <dbReference type="EMBL" id="KAA1078414.1"/>
    </source>
</evidence>
<feature type="compositionally biased region" description="Polar residues" evidence="1">
    <location>
        <begin position="250"/>
        <end position="259"/>
    </location>
</feature>
<evidence type="ECO:0000256" key="1">
    <source>
        <dbReference type="SAM" id="MobiDB-lite"/>
    </source>
</evidence>